<dbReference type="EMBL" id="JACBXS010000014">
    <property type="protein sequence ID" value="NYS25028.1"/>
    <property type="molecule type" value="Genomic_DNA"/>
</dbReference>
<dbReference type="GO" id="GO:0008514">
    <property type="term" value="F:organic anion transmembrane transporter activity"/>
    <property type="evidence" value="ECO:0007669"/>
    <property type="project" value="UniProtKB-ARBA"/>
</dbReference>
<feature type="transmembrane region" description="Helical" evidence="5">
    <location>
        <begin position="12"/>
        <end position="33"/>
    </location>
</feature>
<feature type="transmembrane region" description="Helical" evidence="5">
    <location>
        <begin position="223"/>
        <end position="245"/>
    </location>
</feature>
<dbReference type="Pfam" id="PF00939">
    <property type="entry name" value="Na_sulph_symp"/>
    <property type="match status" value="1"/>
</dbReference>
<feature type="transmembrane region" description="Helical" evidence="5">
    <location>
        <begin position="340"/>
        <end position="358"/>
    </location>
</feature>
<dbReference type="PANTHER" id="PTHR10283:SF82">
    <property type="entry name" value="SOLUTE CARRIER FAMILY 13 MEMBER 2"/>
    <property type="match status" value="1"/>
</dbReference>
<protein>
    <submittedName>
        <fullName evidence="6">SLC13/DASS family transporter</fullName>
    </submittedName>
</protein>
<evidence type="ECO:0000256" key="3">
    <source>
        <dbReference type="ARBA" id="ARBA00022989"/>
    </source>
</evidence>
<feature type="transmembrane region" description="Helical" evidence="5">
    <location>
        <begin position="94"/>
        <end position="112"/>
    </location>
</feature>
<proteinExistence type="predicted"/>
<organism evidence="6 7">
    <name type="scientific">Rhabdonatronobacter sediminivivens</name>
    <dbReference type="NCBI Taxonomy" id="2743469"/>
    <lineage>
        <taxon>Bacteria</taxon>
        <taxon>Pseudomonadati</taxon>
        <taxon>Pseudomonadota</taxon>
        <taxon>Alphaproteobacteria</taxon>
        <taxon>Rhodobacterales</taxon>
        <taxon>Paracoccaceae</taxon>
        <taxon>Rhabdonatronobacter</taxon>
    </lineage>
</organism>
<accession>A0A7Z0L059</accession>
<evidence type="ECO:0000313" key="7">
    <source>
        <dbReference type="Proteomes" id="UP000529417"/>
    </source>
</evidence>
<dbReference type="GO" id="GO:1905039">
    <property type="term" value="P:carboxylic acid transmembrane transport"/>
    <property type="evidence" value="ECO:0007669"/>
    <property type="project" value="UniProtKB-ARBA"/>
</dbReference>
<evidence type="ECO:0000256" key="4">
    <source>
        <dbReference type="ARBA" id="ARBA00023136"/>
    </source>
</evidence>
<keyword evidence="3 5" id="KW-1133">Transmembrane helix</keyword>
<dbReference type="Proteomes" id="UP000529417">
    <property type="component" value="Unassembled WGS sequence"/>
</dbReference>
<dbReference type="PANTHER" id="PTHR10283">
    <property type="entry name" value="SOLUTE CARRIER FAMILY 13 MEMBER"/>
    <property type="match status" value="1"/>
</dbReference>
<dbReference type="GO" id="GO:0005886">
    <property type="term" value="C:plasma membrane"/>
    <property type="evidence" value="ECO:0007669"/>
    <property type="project" value="TreeGrafter"/>
</dbReference>
<keyword evidence="7" id="KW-1185">Reference proteome</keyword>
<feature type="transmembrane region" description="Helical" evidence="5">
    <location>
        <begin position="370"/>
        <end position="393"/>
    </location>
</feature>
<reference evidence="6 7" key="1">
    <citation type="journal article" date="2000" name="Arch. Microbiol.">
        <title>Rhodobaca bogoriensis gen. nov. and sp. nov., an alkaliphilic purple nonsulfur bacterium from African Rift Valley soda lakes.</title>
        <authorList>
            <person name="Milford A.D."/>
            <person name="Achenbach L.A."/>
            <person name="Jung D.O."/>
            <person name="Madigan M.T."/>
        </authorList>
    </citation>
    <scope>NUCLEOTIDE SEQUENCE [LARGE SCALE GENOMIC DNA]</scope>
    <source>
        <strain evidence="6 7">2376</strain>
    </source>
</reference>
<feature type="transmembrane region" description="Helical" evidence="5">
    <location>
        <begin position="153"/>
        <end position="169"/>
    </location>
</feature>
<dbReference type="NCBIfam" id="TIGR00785">
    <property type="entry name" value="dass"/>
    <property type="match status" value="1"/>
</dbReference>
<feature type="transmembrane region" description="Helical" evidence="5">
    <location>
        <begin position="39"/>
        <end position="57"/>
    </location>
</feature>
<dbReference type="RefSeq" id="WP_179905733.1">
    <property type="nucleotide sequence ID" value="NZ_JACBXS010000014.1"/>
</dbReference>
<feature type="transmembrane region" description="Helical" evidence="5">
    <location>
        <begin position="181"/>
        <end position="203"/>
    </location>
</feature>
<feature type="transmembrane region" description="Helical" evidence="5">
    <location>
        <begin position="69"/>
        <end position="88"/>
    </location>
</feature>
<gene>
    <name evidence="6" type="ORF">HUK65_08480</name>
</gene>
<comment type="subcellular location">
    <subcellularLocation>
        <location evidence="1">Membrane</location>
        <topology evidence="1">Multi-pass membrane protein</topology>
    </subcellularLocation>
</comment>
<evidence type="ECO:0000256" key="2">
    <source>
        <dbReference type="ARBA" id="ARBA00022692"/>
    </source>
</evidence>
<comment type="caution">
    <text evidence="6">The sequence shown here is derived from an EMBL/GenBank/DDBJ whole genome shotgun (WGS) entry which is preliminary data.</text>
</comment>
<feature type="transmembrane region" description="Helical" evidence="5">
    <location>
        <begin position="422"/>
        <end position="441"/>
    </location>
</feature>
<name>A0A7Z0L059_9RHOB</name>
<keyword evidence="2 5" id="KW-0812">Transmembrane</keyword>
<feature type="transmembrane region" description="Helical" evidence="5">
    <location>
        <begin position="400"/>
        <end position="416"/>
    </location>
</feature>
<dbReference type="InterPro" id="IPR001898">
    <property type="entry name" value="SLC13A/DASS"/>
</dbReference>
<feature type="transmembrane region" description="Helical" evidence="5">
    <location>
        <begin position="462"/>
        <end position="485"/>
    </location>
</feature>
<dbReference type="AlphaFoldDB" id="A0A7Z0L059"/>
<keyword evidence="4 5" id="KW-0472">Membrane</keyword>
<evidence type="ECO:0000256" key="5">
    <source>
        <dbReference type="SAM" id="Phobius"/>
    </source>
</evidence>
<sequence length="489" mass="49739">MAATDQPPKGLLPASAWLGLVAGVLALTVVFVLPPPGDLPVAGWRVLGLALMMAIWWSTEPVPIAITSLLPLIVLPLAGIGDVAAAAASYGNPLIFLFLGGLMLAAAVQHWGLHARLAHGVVRLVGTAPRRLVLGFMLASGFLSMWISNTAAVVLMLPVAVSVIAAFEARASDGAASRRFALSLLLGLAFGASIGGVGTLIGTPPNALLAGYLLDSHGIDLSFAAWSLVGLPLVVVFLPLGWLVLTRLVYPVARGDGAGGQALLADLRPGALQRAEARVALVFATAAVLWMTRPLLNRLPGLEGLSDAGIALLCAGALYLIPAGQGQARPLLTWDEGKRIPWQVLLLFGGGLSLAGAMERSGLAVWIGEAFAGLGAVPPVLFVLMLAATVILLTEIASNTAVVAALLPILATIAAGTGMDVVVLSAAVAMAASCAFMLPAATPPNAIVFATGHVTVAAMIRAGVWMNLLSIALVTGAALLLAPMLPGAG</sequence>
<evidence type="ECO:0000313" key="6">
    <source>
        <dbReference type="EMBL" id="NYS25028.1"/>
    </source>
</evidence>
<evidence type="ECO:0000256" key="1">
    <source>
        <dbReference type="ARBA" id="ARBA00004141"/>
    </source>
</evidence>